<organism evidence="1 2">
    <name type="scientific">Cotesia congregata</name>
    <name type="common">Parasitoid wasp</name>
    <name type="synonym">Apanteles congregatus</name>
    <dbReference type="NCBI Taxonomy" id="51543"/>
    <lineage>
        <taxon>Eukaryota</taxon>
        <taxon>Metazoa</taxon>
        <taxon>Ecdysozoa</taxon>
        <taxon>Arthropoda</taxon>
        <taxon>Hexapoda</taxon>
        <taxon>Insecta</taxon>
        <taxon>Pterygota</taxon>
        <taxon>Neoptera</taxon>
        <taxon>Endopterygota</taxon>
        <taxon>Hymenoptera</taxon>
        <taxon>Apocrita</taxon>
        <taxon>Ichneumonoidea</taxon>
        <taxon>Braconidae</taxon>
        <taxon>Microgastrinae</taxon>
        <taxon>Cotesia</taxon>
    </lineage>
</organism>
<gene>
    <name evidence="1" type="ORF">HICCMSTLAB_LOCUS878</name>
</gene>
<dbReference type="EMBL" id="CAJNRD030001114">
    <property type="protein sequence ID" value="CAG5074106.1"/>
    <property type="molecule type" value="Genomic_DNA"/>
</dbReference>
<comment type="caution">
    <text evidence="1">The sequence shown here is derived from an EMBL/GenBank/DDBJ whole genome shotgun (WGS) entry which is preliminary data.</text>
</comment>
<reference evidence="1" key="1">
    <citation type="submission" date="2021-04" db="EMBL/GenBank/DDBJ databases">
        <authorList>
            <person name="Chebbi M.A.C M."/>
        </authorList>
    </citation>
    <scope>NUCLEOTIDE SEQUENCE</scope>
</reference>
<sequence>MVAQILFKISSCWNAYKNFNILLIGHFSESLIRNELTYSTPKLFVLLHDRLLYNIPSIANCNSLNLSLE</sequence>
<dbReference type="AlphaFoldDB" id="A0A8J2EB53"/>
<evidence type="ECO:0000313" key="1">
    <source>
        <dbReference type="EMBL" id="CAG5074106.1"/>
    </source>
</evidence>
<name>A0A8J2EB53_COTCN</name>
<protein>
    <submittedName>
        <fullName evidence="1">Uncharacterized protein</fullName>
    </submittedName>
</protein>
<keyword evidence="2" id="KW-1185">Reference proteome</keyword>
<evidence type="ECO:0000313" key="2">
    <source>
        <dbReference type="Proteomes" id="UP000786811"/>
    </source>
</evidence>
<proteinExistence type="predicted"/>
<accession>A0A8J2EB53</accession>
<dbReference type="Proteomes" id="UP000786811">
    <property type="component" value="Unassembled WGS sequence"/>
</dbReference>